<proteinExistence type="predicted"/>
<gene>
    <name evidence="2" type="ORF">ERS007739_03667</name>
</gene>
<protein>
    <submittedName>
        <fullName evidence="2">Uncharacterized protein</fullName>
    </submittedName>
</protein>
<evidence type="ECO:0000313" key="2">
    <source>
        <dbReference type="EMBL" id="COZ36361.1"/>
    </source>
</evidence>
<evidence type="ECO:0000256" key="1">
    <source>
        <dbReference type="SAM" id="MobiDB-lite"/>
    </source>
</evidence>
<sequence>MVAENRATCLYSGVSDRMRSTSSAKPMVSISSASSSTRKSTRDRSKVARSRWSIIRPGVPTTTCAPRLNPASCTAYDDPP</sequence>
<dbReference type="AlphaFoldDB" id="A0A916LDR6"/>
<comment type="caution">
    <text evidence="2">The sequence shown here is derived from an EMBL/GenBank/DDBJ whole genome shotgun (WGS) entry which is preliminary data.</text>
</comment>
<dbReference type="Proteomes" id="UP000039021">
    <property type="component" value="Unassembled WGS sequence"/>
</dbReference>
<dbReference type="EMBL" id="CSBK01001977">
    <property type="protein sequence ID" value="COZ36361.1"/>
    <property type="molecule type" value="Genomic_DNA"/>
</dbReference>
<name>A0A916LDR6_MYCTX</name>
<reference evidence="3" key="1">
    <citation type="submission" date="2015-03" db="EMBL/GenBank/DDBJ databases">
        <authorList>
            <consortium name="Pathogen Informatics"/>
        </authorList>
    </citation>
    <scope>NUCLEOTIDE SEQUENCE [LARGE SCALE GENOMIC DNA]</scope>
    <source>
        <strain evidence="3">N09902308</strain>
    </source>
</reference>
<organism evidence="2 3">
    <name type="scientific">Mycobacterium tuberculosis</name>
    <dbReference type="NCBI Taxonomy" id="1773"/>
    <lineage>
        <taxon>Bacteria</taxon>
        <taxon>Bacillati</taxon>
        <taxon>Actinomycetota</taxon>
        <taxon>Actinomycetes</taxon>
        <taxon>Mycobacteriales</taxon>
        <taxon>Mycobacteriaceae</taxon>
        <taxon>Mycobacterium</taxon>
        <taxon>Mycobacterium tuberculosis complex</taxon>
    </lineage>
</organism>
<feature type="compositionally biased region" description="Low complexity" evidence="1">
    <location>
        <begin position="22"/>
        <end position="38"/>
    </location>
</feature>
<evidence type="ECO:0000313" key="3">
    <source>
        <dbReference type="Proteomes" id="UP000039021"/>
    </source>
</evidence>
<feature type="region of interest" description="Disordered" evidence="1">
    <location>
        <begin position="15"/>
        <end position="50"/>
    </location>
</feature>
<accession>A0A916LDR6</accession>